<evidence type="ECO:0000313" key="5">
    <source>
        <dbReference type="Proteomes" id="UP000326268"/>
    </source>
</evidence>
<feature type="domain" description="SAM-like" evidence="3">
    <location>
        <begin position="877"/>
        <end position="952"/>
    </location>
</feature>
<sequence length="964" mass="108591">MENSQEPSLLEYARFYGIARDFAAVDPLTYIDETTFETPLPRDALSEFQDYIYETQRNVEHDLHKEKLNVRKESARLLASVIQDARAEKLDIDWDELLPKFSQVDELKVQLPILYDDSIMDTLRYTSPLRYDENKIEICPFDESCQKLKDEDIKADILAKADQVLKDIMPEKLSCSRESMLLIQKARDCESLPFADLEGLLDNMMISGQEEHSPSKSPPLLLSDVDETYYRSPSPVSMSLMLPSPTSSGSFEHEMQCKRRSSHNSDSKTSDCVVAPSKGEGSPTGDERIQPEHKVSLDRNKEEIETVGADSTDQAFLEEHKKSDDTQRFPGVSQQIGDNINSLDSDSSVIFLMQESECMPIGCTSTQKGSSRSSSVMIVEGKFQTTNKLSDNISTFGSRSVVDSLNRDSTQYQDIQQYPIPKMHSSQHSKSEDHADSYLHAVQDHGSVEDIVETASGKELRFNHRNITDMGFVGQRQLSGHDTATPQLESDKMATYASPDAAIPDTNIFSDTVSNTIDCEVRADTVLGGQKRKHEERQDVSRKDRRLNQPLTACLANDKCKYTLPSQPSILGSLSTFMEARGLVERRKITAVSPYFTNNMRVEDIVGHQDPATDTRSLHKYEKPKDMLEEVQPLGLELTKQRYPQYPQLRVQNNEQPLLFLSTALLKSHLPIIQGLERLKSPPAMIYRDYDVLIRNQPVPRIWVSSQVNTKHDLPKEADIIVAPTTGIILTTLQATTQLYLPGHKPNPQTNGTKCINSPLRERIFLLAPRYKYLYVFATHGTTSPRNAQGDSSGWTADRRLLASFTSLIAFCDSISADSVISPILISPSSDTIIGWILSLAHKHAFHLPTDTVNLPQSIAFTPLNPTPKIKFDIEAMENETRWELFLRRVGLNPYAAQIMLTALRHEGETPIRNNNSSPTDDVENEMSSLSRFIEMSPECRQGLFPDLIGKKTDAVLEKDWQCD</sequence>
<dbReference type="Proteomes" id="UP000326268">
    <property type="component" value="Unassembled WGS sequence"/>
</dbReference>
<organism evidence="4 5">
    <name type="scientific">Aspergillus caelatus</name>
    <dbReference type="NCBI Taxonomy" id="61420"/>
    <lineage>
        <taxon>Eukaryota</taxon>
        <taxon>Fungi</taxon>
        <taxon>Dikarya</taxon>
        <taxon>Ascomycota</taxon>
        <taxon>Pezizomycotina</taxon>
        <taxon>Eurotiomycetes</taxon>
        <taxon>Eurotiomycetidae</taxon>
        <taxon>Eurotiales</taxon>
        <taxon>Aspergillaceae</taxon>
        <taxon>Aspergillus</taxon>
        <taxon>Aspergillus subgen. Circumdati</taxon>
    </lineage>
</organism>
<dbReference type="AlphaFoldDB" id="A0A5N7AE14"/>
<dbReference type="GeneID" id="43656511"/>
<evidence type="ECO:0000259" key="3">
    <source>
        <dbReference type="Pfam" id="PF23395"/>
    </source>
</evidence>
<dbReference type="InterPro" id="IPR055528">
    <property type="entry name" value="DUF7102"/>
</dbReference>
<name>A0A5N7AE14_9EURO</name>
<evidence type="ECO:0000256" key="1">
    <source>
        <dbReference type="SAM" id="MobiDB-lite"/>
    </source>
</evidence>
<feature type="region of interest" description="Disordered" evidence="1">
    <location>
        <begin position="234"/>
        <end position="293"/>
    </location>
</feature>
<dbReference type="OrthoDB" id="3647246at2759"/>
<reference evidence="4 5" key="1">
    <citation type="submission" date="2019-04" db="EMBL/GenBank/DDBJ databases">
        <title>Friends and foes A comparative genomics studyof 23 Aspergillus species from section Flavi.</title>
        <authorList>
            <consortium name="DOE Joint Genome Institute"/>
            <person name="Kjaerbolling I."/>
            <person name="Vesth T."/>
            <person name="Frisvad J.C."/>
            <person name="Nybo J.L."/>
            <person name="Theobald S."/>
            <person name="Kildgaard S."/>
            <person name="Isbrandt T."/>
            <person name="Kuo A."/>
            <person name="Sato A."/>
            <person name="Lyhne E.K."/>
            <person name="Kogle M.E."/>
            <person name="Wiebenga A."/>
            <person name="Kun R.S."/>
            <person name="Lubbers R.J."/>
            <person name="Makela M.R."/>
            <person name="Barry K."/>
            <person name="Chovatia M."/>
            <person name="Clum A."/>
            <person name="Daum C."/>
            <person name="Haridas S."/>
            <person name="He G."/>
            <person name="LaButti K."/>
            <person name="Lipzen A."/>
            <person name="Mondo S."/>
            <person name="Riley R."/>
            <person name="Salamov A."/>
            <person name="Simmons B.A."/>
            <person name="Magnuson J.K."/>
            <person name="Henrissat B."/>
            <person name="Mortensen U.H."/>
            <person name="Larsen T.O."/>
            <person name="Devries R.P."/>
            <person name="Grigoriev I.V."/>
            <person name="Machida M."/>
            <person name="Baker S.E."/>
            <person name="Andersen M.R."/>
        </authorList>
    </citation>
    <scope>NUCLEOTIDE SEQUENCE [LARGE SCALE GENOMIC DNA]</scope>
    <source>
        <strain evidence="4 5">CBS 763.97</strain>
    </source>
</reference>
<accession>A0A5N7AE14</accession>
<dbReference type="EMBL" id="ML737599">
    <property type="protein sequence ID" value="KAE8367319.1"/>
    <property type="molecule type" value="Genomic_DNA"/>
</dbReference>
<dbReference type="InterPro" id="IPR057559">
    <property type="entry name" value="SAM_6"/>
</dbReference>
<feature type="domain" description="DUF7102" evidence="2">
    <location>
        <begin position="659"/>
        <end position="848"/>
    </location>
</feature>
<dbReference type="RefSeq" id="XP_031930400.1">
    <property type="nucleotide sequence ID" value="XM_032072065.1"/>
</dbReference>
<dbReference type="Pfam" id="PF23395">
    <property type="entry name" value="SAM_6"/>
    <property type="match status" value="1"/>
</dbReference>
<feature type="compositionally biased region" description="Low complexity" evidence="1">
    <location>
        <begin position="234"/>
        <end position="250"/>
    </location>
</feature>
<protein>
    <submittedName>
        <fullName evidence="4">Uncharacterized protein</fullName>
    </submittedName>
</protein>
<keyword evidence="5" id="KW-1185">Reference proteome</keyword>
<evidence type="ECO:0000259" key="2">
    <source>
        <dbReference type="Pfam" id="PF23394"/>
    </source>
</evidence>
<proteinExistence type="predicted"/>
<gene>
    <name evidence="4" type="ORF">BDV27DRAFT_155026</name>
</gene>
<evidence type="ECO:0000313" key="4">
    <source>
        <dbReference type="EMBL" id="KAE8367319.1"/>
    </source>
</evidence>
<feature type="compositionally biased region" description="Basic and acidic residues" evidence="1">
    <location>
        <begin position="251"/>
        <end position="269"/>
    </location>
</feature>
<dbReference type="Pfam" id="PF23394">
    <property type="entry name" value="DUF7102"/>
    <property type="match status" value="1"/>
</dbReference>